<keyword evidence="4" id="KW-1185">Reference proteome</keyword>
<feature type="signal peptide" evidence="1">
    <location>
        <begin position="1"/>
        <end position="21"/>
    </location>
</feature>
<evidence type="ECO:0000259" key="2">
    <source>
        <dbReference type="Pfam" id="PF13229"/>
    </source>
</evidence>
<dbReference type="OrthoDB" id="5172916at2"/>
<dbReference type="InterPro" id="IPR006626">
    <property type="entry name" value="PbH1"/>
</dbReference>
<keyword evidence="1" id="KW-0732">Signal</keyword>
<dbReference type="SMART" id="SM00710">
    <property type="entry name" value="PbH1"/>
    <property type="match status" value="5"/>
</dbReference>
<evidence type="ECO:0000313" key="4">
    <source>
        <dbReference type="Proteomes" id="UP000321571"/>
    </source>
</evidence>
<gene>
    <name evidence="3" type="ORF">FHP06_08940</name>
</gene>
<evidence type="ECO:0000313" key="3">
    <source>
        <dbReference type="EMBL" id="TXL61535.1"/>
    </source>
</evidence>
<feature type="domain" description="Right handed beta helix" evidence="2">
    <location>
        <begin position="353"/>
        <end position="466"/>
    </location>
</feature>
<dbReference type="Pfam" id="PF13229">
    <property type="entry name" value="Beta_helix"/>
    <property type="match status" value="1"/>
</dbReference>
<dbReference type="AlphaFoldDB" id="A0A5C8NKX0"/>
<sequence>MRRVVMLVVVPLVAVLLPAMAAQAHVERPSYWPDPKPDCTVSPCAGGEVPTARSLASALDDDAKGTTRVVCKEDSLDRLKASIATARDKGYDIRPTDHRTFSAAEATKLLDINEDLFAKCDYHEIQKAVTDSGNNDRVVVMPGLYKEETSRAKPTLDPACEQYKVPADSGDPGALSHDYQLHCPNDANLVAVIGRGPDTGPLPSTPHEDRHGVPNPGPCIRCNMQLEGSGVSADDVIVEAGDETAGNGGPSAVGHAKHVGIFVDRADGFVLRNVTVRHAFEHDIYVMETDGYLFDRFKTYYAGGYGVLTFVEDHGVIQNCDAAGNGDSGLYPGSGADSTDDRYLPFYPKYRYSQVIRWCDSHHNTGGFSGTDSHGTLIYQNNFYDNALGFTTDVFTAPGHPGFPQHGNVIEDNNFYSNNFNPFLPGSDVDPFIAAPVGTGLWLAGGNANEVKNNHFYDNWRRGVMLFAVPDALVCGPPPLGSDTPVPGCSLLGISTSYDNTFHGNTMGVDRNGAVKPNGLDFWWDAFPLTTGNCWWDNSAAPGKKVTSSPGHLPGCLNGTKPQLSIGLGNIKNEVELVACFAGFTLAGYPAGSKVGCNWTKTPPPPTSGKALTADTTLQNKSFASICASGLSDRLCAPYESGLRRVLGRVTGLVESLPTLLQSKKAIPTEGPLGTFTCSWWRKADKAHQLGMVQRIRGFATGRVDGTKAMGYGAGMSDARATKLFDDRCQTAGAGPFALYKIYGAAAPFAALG</sequence>
<dbReference type="Proteomes" id="UP000321571">
    <property type="component" value="Unassembled WGS sequence"/>
</dbReference>
<protein>
    <submittedName>
        <fullName evidence="3">Right-handed parallel beta-helix repeat-containing protein</fullName>
    </submittedName>
</protein>
<comment type="caution">
    <text evidence="3">The sequence shown here is derived from an EMBL/GenBank/DDBJ whole genome shotgun (WGS) entry which is preliminary data.</text>
</comment>
<organism evidence="3 4">
    <name type="scientific">Aeromicrobium terrae</name>
    <dbReference type="NCBI Taxonomy" id="2498846"/>
    <lineage>
        <taxon>Bacteria</taxon>
        <taxon>Bacillati</taxon>
        <taxon>Actinomycetota</taxon>
        <taxon>Actinomycetes</taxon>
        <taxon>Propionibacteriales</taxon>
        <taxon>Nocardioidaceae</taxon>
        <taxon>Aeromicrobium</taxon>
    </lineage>
</organism>
<dbReference type="RefSeq" id="WP_147685895.1">
    <property type="nucleotide sequence ID" value="NZ_VDUX01000003.1"/>
</dbReference>
<proteinExistence type="predicted"/>
<feature type="chain" id="PRO_5022860359" evidence="1">
    <location>
        <begin position="22"/>
        <end position="753"/>
    </location>
</feature>
<dbReference type="InterPro" id="IPR039448">
    <property type="entry name" value="Beta_helix"/>
</dbReference>
<name>A0A5C8NKX0_9ACTN</name>
<accession>A0A5C8NKX0</accession>
<dbReference type="InterPro" id="IPR011050">
    <property type="entry name" value="Pectin_lyase_fold/virulence"/>
</dbReference>
<dbReference type="Gene3D" id="2.160.20.10">
    <property type="entry name" value="Single-stranded right-handed beta-helix, Pectin lyase-like"/>
    <property type="match status" value="1"/>
</dbReference>
<evidence type="ECO:0000256" key="1">
    <source>
        <dbReference type="SAM" id="SignalP"/>
    </source>
</evidence>
<dbReference type="SUPFAM" id="SSF51126">
    <property type="entry name" value="Pectin lyase-like"/>
    <property type="match status" value="1"/>
</dbReference>
<dbReference type="EMBL" id="VDUX01000003">
    <property type="protein sequence ID" value="TXL61535.1"/>
    <property type="molecule type" value="Genomic_DNA"/>
</dbReference>
<dbReference type="InterPro" id="IPR012334">
    <property type="entry name" value="Pectin_lyas_fold"/>
</dbReference>
<reference evidence="3 4" key="1">
    <citation type="submission" date="2019-06" db="EMBL/GenBank/DDBJ databases">
        <title>Aeromicrobium sp. nov., isolated from a maize field.</title>
        <authorList>
            <person name="Lin S.-Y."/>
            <person name="Tsai C.-F."/>
            <person name="Young C.-C."/>
        </authorList>
    </citation>
    <scope>NUCLEOTIDE SEQUENCE [LARGE SCALE GENOMIC DNA]</scope>
    <source>
        <strain evidence="3 4">CC-CFT486</strain>
    </source>
</reference>